<reference evidence="5" key="3">
    <citation type="submission" date="2005-09" db="EMBL/GenBank/DDBJ databases">
        <authorList>
            <person name="Mural R.J."/>
            <person name="Li P.W."/>
            <person name="Adams M.D."/>
            <person name="Amanatides P.G."/>
            <person name="Baden-Tillson H."/>
            <person name="Barnstead M."/>
            <person name="Chin S.H."/>
            <person name="Dew I."/>
            <person name="Evans C.A."/>
            <person name="Ferriera S."/>
            <person name="Flanigan M."/>
            <person name="Fosler C."/>
            <person name="Glodek A."/>
            <person name="Gu Z."/>
            <person name="Holt R.A."/>
            <person name="Jennings D."/>
            <person name="Kraft C.L."/>
            <person name="Lu F."/>
            <person name="Nguyen T."/>
            <person name="Nusskern D.R."/>
            <person name="Pfannkoch C.M."/>
            <person name="Sitter C."/>
            <person name="Sutton G.G."/>
            <person name="Venter J.C."/>
            <person name="Wang Z."/>
            <person name="Woodage T."/>
            <person name="Zheng X.H."/>
            <person name="Zhong F."/>
        </authorList>
    </citation>
    <scope>NUCLEOTIDE SEQUENCE [LARGE SCALE GENOMIC DNA]</scope>
    <source>
        <strain evidence="4">BN</strain>
        <strain evidence="5">BN, Sprague-Dawley</strain>
    </source>
</reference>
<dbReference type="SUPFAM" id="SSF48726">
    <property type="entry name" value="Immunoglobulin"/>
    <property type="match status" value="1"/>
</dbReference>
<proteinExistence type="predicted"/>
<protein>
    <submittedName>
        <fullName evidence="3">RCG56810, isoform CRA_b</fullName>
    </submittedName>
</protein>
<feature type="transmembrane region" description="Helical" evidence="2">
    <location>
        <begin position="21"/>
        <end position="40"/>
    </location>
</feature>
<feature type="compositionally biased region" description="Basic and acidic residues" evidence="1">
    <location>
        <begin position="90"/>
        <end position="102"/>
    </location>
</feature>
<dbReference type="InterPro" id="IPR013783">
    <property type="entry name" value="Ig-like_fold"/>
</dbReference>
<dbReference type="AlphaFoldDB" id="A6KS14"/>
<dbReference type="EMBL" id="CH474101">
    <property type="protein sequence ID" value="EDL84922.1"/>
    <property type="molecule type" value="Genomic_DNA"/>
</dbReference>
<keyword evidence="2" id="KW-0812">Transmembrane</keyword>
<dbReference type="InterPro" id="IPR036179">
    <property type="entry name" value="Ig-like_dom_sf"/>
</dbReference>
<dbReference type="EMBL" id="CH474101">
    <property type="protein sequence ID" value="EDL84921.1"/>
    <property type="molecule type" value="Genomic_DNA"/>
</dbReference>
<name>A6KS14_RAT</name>
<evidence type="ECO:0000256" key="1">
    <source>
        <dbReference type="SAM" id="MobiDB-lite"/>
    </source>
</evidence>
<accession>A6KS14</accession>
<organism evidence="3 5">
    <name type="scientific">Rattus norvegicus</name>
    <name type="common">Rat</name>
    <dbReference type="NCBI Taxonomy" id="10116"/>
    <lineage>
        <taxon>Eukaryota</taxon>
        <taxon>Metazoa</taxon>
        <taxon>Chordata</taxon>
        <taxon>Craniata</taxon>
        <taxon>Vertebrata</taxon>
        <taxon>Euteleostomi</taxon>
        <taxon>Mammalia</taxon>
        <taxon>Eutheria</taxon>
        <taxon>Euarchontoglires</taxon>
        <taxon>Glires</taxon>
        <taxon>Rodentia</taxon>
        <taxon>Myomorpha</taxon>
        <taxon>Muroidea</taxon>
        <taxon>Muridae</taxon>
        <taxon>Murinae</taxon>
        <taxon>Rattus</taxon>
    </lineage>
</organism>
<feature type="transmembrane region" description="Helical" evidence="2">
    <location>
        <begin position="60"/>
        <end position="82"/>
    </location>
</feature>
<evidence type="ECO:0000313" key="3">
    <source>
        <dbReference type="EMBL" id="EDL84921.1"/>
    </source>
</evidence>
<dbReference type="Gene3D" id="2.60.40.10">
    <property type="entry name" value="Immunoglobulins"/>
    <property type="match status" value="1"/>
</dbReference>
<feature type="region of interest" description="Disordered" evidence="1">
    <location>
        <begin position="90"/>
        <end position="142"/>
    </location>
</feature>
<dbReference type="Proteomes" id="UP000234681">
    <property type="component" value="Chromosome 1"/>
</dbReference>
<sequence length="211" mass="23055">MSGVTSKLSGTYRCYGSHDSSLYLLSFASAPVELIVSGPIRTSDLPPTMSIPPDGLQRYLKALIGVSVAFLLFLFILIFILLRRRHQEKFRKDDEDAQKGKELQLSTGAAEPVTRDRGHQKRSNPAAATQEESLYASVEDMETKDGVELDTWATESEEPQDVTYAQLCSRTLRQGTAAPPLSQAGEAPEEPSVYAALATARPGAVPKNKKQ</sequence>
<evidence type="ECO:0000313" key="4">
    <source>
        <dbReference type="EMBL" id="EDL84922.1"/>
    </source>
</evidence>
<keyword evidence="2" id="KW-1133">Transmembrane helix</keyword>
<keyword evidence="2" id="KW-0472">Membrane</keyword>
<evidence type="ECO:0000313" key="5">
    <source>
        <dbReference type="Proteomes" id="UP000234681"/>
    </source>
</evidence>
<reference evidence="3" key="1">
    <citation type="journal article" date="2005" name="Genome Res.">
        <title>Gene and alternative splicing annotation with AIR.</title>
        <authorList>
            <person name="Florea L."/>
            <person name="Di Francesco V."/>
            <person name="Miller J."/>
            <person name="Turner R."/>
            <person name="Yao A."/>
            <person name="Harris M."/>
            <person name="Walenz B."/>
            <person name="Mobarry C."/>
            <person name="Merkulov G.V."/>
            <person name="Charlab R."/>
            <person name="Dew I."/>
            <person name="Deng Z."/>
            <person name="Istrail S."/>
            <person name="Li P."/>
            <person name="Sutton G."/>
        </authorList>
    </citation>
    <scope>NUCLEOTIDE SEQUENCE</scope>
    <source>
        <strain evidence="3">BN</strain>
    </source>
</reference>
<reference evidence="3" key="2">
    <citation type="submission" date="2005-07" db="EMBL/GenBank/DDBJ databases">
        <authorList>
            <person name="Mural R.J."/>
            <person name="Li P.W."/>
            <person name="Adams M.D."/>
            <person name="Amanatides P.G."/>
            <person name="Baden-Tillson H."/>
            <person name="Barnstead M."/>
            <person name="Chin S.H."/>
            <person name="Dew I."/>
            <person name="Evans C.A."/>
            <person name="Ferriera S."/>
            <person name="Flanigan M."/>
            <person name="Fosler C."/>
            <person name="Glodek A."/>
            <person name="Gu Z."/>
            <person name="Holt R.A."/>
            <person name="Jennings D."/>
            <person name="Kraft C.L."/>
            <person name="Lu F."/>
            <person name="Nguyen T."/>
            <person name="Nusskern D.R."/>
            <person name="Pfannkoch C.M."/>
            <person name="Sitter C."/>
            <person name="Sutton G.G."/>
            <person name="Venter J.C."/>
            <person name="Wang Z."/>
            <person name="Woodage T."/>
            <person name="Zheng X.H."/>
            <person name="Zhong F."/>
        </authorList>
    </citation>
    <scope>NUCLEOTIDE SEQUENCE</scope>
    <source>
        <strain evidence="3">BN</strain>
    </source>
</reference>
<gene>
    <name evidence="3" type="ORF">rCG_56810</name>
</gene>
<evidence type="ECO:0000256" key="2">
    <source>
        <dbReference type="SAM" id="Phobius"/>
    </source>
</evidence>